<reference evidence="1" key="1">
    <citation type="submission" date="2023-07" db="EMBL/GenBank/DDBJ databases">
        <title>Black Yeasts Isolated from many extreme environments.</title>
        <authorList>
            <person name="Coleine C."/>
            <person name="Stajich J.E."/>
            <person name="Selbmann L."/>
        </authorList>
    </citation>
    <scope>NUCLEOTIDE SEQUENCE</scope>
    <source>
        <strain evidence="1">CCFEE 5714</strain>
    </source>
</reference>
<comment type="caution">
    <text evidence="1">The sequence shown here is derived from an EMBL/GenBank/DDBJ whole genome shotgun (WGS) entry which is preliminary data.</text>
</comment>
<organism evidence="1 2">
    <name type="scientific">Vermiconidia calcicola</name>
    <dbReference type="NCBI Taxonomy" id="1690605"/>
    <lineage>
        <taxon>Eukaryota</taxon>
        <taxon>Fungi</taxon>
        <taxon>Dikarya</taxon>
        <taxon>Ascomycota</taxon>
        <taxon>Pezizomycotina</taxon>
        <taxon>Dothideomycetes</taxon>
        <taxon>Dothideomycetidae</taxon>
        <taxon>Mycosphaerellales</taxon>
        <taxon>Extremaceae</taxon>
        <taxon>Vermiconidia</taxon>
    </lineage>
</organism>
<keyword evidence="2" id="KW-1185">Reference proteome</keyword>
<dbReference type="Proteomes" id="UP001281147">
    <property type="component" value="Unassembled WGS sequence"/>
</dbReference>
<dbReference type="EMBL" id="JAUTXU010000163">
    <property type="protein sequence ID" value="KAK3702274.1"/>
    <property type="molecule type" value="Genomic_DNA"/>
</dbReference>
<sequence>MAYNYGPPPGAYNTRQPSYAYPGPGGPPHMGGPPGMDAVPGMTAPSPAGQQQFQPPPNMPNINFNAPVIRLGVQDQQKPYSPADRGQGRDAPRGSNAEPLGRRDRAGLGAGGGDSRNIDRDRAAVRESMQATQPPTREEVYRTIFVGGLGAGAPDNAAIENLLRCAGKLRRWTRARDADDKICKFGFAEFEDWQSLEAANEIFVDVEVPLFRNGSVIKDEESGEVKKMALLVVVDEQSKDYIDEWKGKRREDDNARQFRMDSCKEDLRQCLTSLANIGAFNANATNGQADGEDTAMTDANGEKGDNAEVVTIPLSLEDELSDIPAEMRATVAEEIKAFRDRSTRRDLERMRREDEMEQAERQRSGRINRLASPPPSGAPSGPASTTNGIPVGPRDRSGVQGTPAGPRGYRGAQMPSDYANGVNFVGANGTANGISLNREDEDAAESDDELERRRQEKTSKDLEQEYLAAERRWQTRETQRAAAQERTRKREEEIERAKQRQKEEMAKKLREWDDDEAARRGADEYYHDRSAWLRKRAVFRDREARDDEMDREEEAREKAEERRKVAEARGMADTFMDQMGSELSARAAEQQPTAAAAGGFKMSLGSAAARTKAAQAAAATQSAPKRAMADVEGLLEDEEDAAASGIKKARPELKPLPATSSMPLGQDMTDTERATARQNLASEIPTNTDDLFAYPLQYSFLTKPILDEQIRPFVEKKVVEYLGVQEDLLVDAVVEGLEARKGPRAIVGVLEEALEEEALVLMRKVWRLCVFWAECGGRGLL</sequence>
<evidence type="ECO:0000313" key="1">
    <source>
        <dbReference type="EMBL" id="KAK3702274.1"/>
    </source>
</evidence>
<accession>A0ACC3MSS0</accession>
<proteinExistence type="predicted"/>
<evidence type="ECO:0000313" key="2">
    <source>
        <dbReference type="Proteomes" id="UP001281147"/>
    </source>
</evidence>
<protein>
    <submittedName>
        <fullName evidence="1">Uncharacterized protein</fullName>
    </submittedName>
</protein>
<name>A0ACC3MSS0_9PEZI</name>
<gene>
    <name evidence="1" type="ORF">LTR37_014985</name>
</gene>